<dbReference type="AlphaFoldDB" id="A0A5C8CBV2"/>
<protein>
    <submittedName>
        <fullName evidence="1">DUF3781 domain-containing protein</fullName>
    </submittedName>
</protein>
<dbReference type="InterPro" id="IPR024229">
    <property type="entry name" value="DUF3781"/>
</dbReference>
<evidence type="ECO:0000313" key="2">
    <source>
        <dbReference type="Proteomes" id="UP000325116"/>
    </source>
</evidence>
<dbReference type="Pfam" id="PF12636">
    <property type="entry name" value="DUF3781"/>
    <property type="match status" value="1"/>
</dbReference>
<gene>
    <name evidence="1" type="ORF">EPJ80_10785</name>
</gene>
<sequence length="81" mass="9600">MNKEILLKNIDKIHTTKMGFDRIKKNLELKNIDIVEYCKNKILDKNCDIFLKGKNWYCKVDNIIITINCNSYNIITAHKLK</sequence>
<comment type="caution">
    <text evidence="1">The sequence shown here is derived from an EMBL/GenBank/DDBJ whole genome shotgun (WGS) entry which is preliminary data.</text>
</comment>
<proteinExistence type="predicted"/>
<accession>A0A5C8CBV2</accession>
<evidence type="ECO:0000313" key="1">
    <source>
        <dbReference type="EMBL" id="TXJ11105.1"/>
    </source>
</evidence>
<dbReference type="EMBL" id="SAXT01000006">
    <property type="protein sequence ID" value="TXJ11105.1"/>
    <property type="molecule type" value="Genomic_DNA"/>
</dbReference>
<dbReference type="RefSeq" id="WP_147758985.1">
    <property type="nucleotide sequence ID" value="NZ_SAXT01000006.1"/>
</dbReference>
<name>A0A5C8CBV2_9SPIR</name>
<reference evidence="1 2" key="1">
    <citation type="journal article" date="1992" name="Lakartidningen">
        <title>[Penicillin V and not amoxicillin is the first choice preparation in acute otitis].</title>
        <authorList>
            <person name="Kamme C."/>
            <person name="Lundgren K."/>
            <person name="Prellner K."/>
        </authorList>
    </citation>
    <scope>NUCLEOTIDE SEQUENCE [LARGE SCALE GENOMIC DNA]</scope>
    <source>
        <strain evidence="1 2">W1</strain>
    </source>
</reference>
<dbReference type="Proteomes" id="UP000325116">
    <property type="component" value="Unassembled WGS sequence"/>
</dbReference>
<organism evidence="1 2">
    <name type="scientific">Brachyspira aalborgi</name>
    <dbReference type="NCBI Taxonomy" id="29522"/>
    <lineage>
        <taxon>Bacteria</taxon>
        <taxon>Pseudomonadati</taxon>
        <taxon>Spirochaetota</taxon>
        <taxon>Spirochaetia</taxon>
        <taxon>Brachyspirales</taxon>
        <taxon>Brachyspiraceae</taxon>
        <taxon>Brachyspira</taxon>
    </lineage>
</organism>